<accession>A0A6P2C7Y8</accession>
<organism evidence="1 2">
    <name type="scientific">Trebonia kvetii</name>
    <dbReference type="NCBI Taxonomy" id="2480626"/>
    <lineage>
        <taxon>Bacteria</taxon>
        <taxon>Bacillati</taxon>
        <taxon>Actinomycetota</taxon>
        <taxon>Actinomycetes</taxon>
        <taxon>Streptosporangiales</taxon>
        <taxon>Treboniaceae</taxon>
        <taxon>Trebonia</taxon>
    </lineage>
</organism>
<dbReference type="EMBL" id="RPFW01000001">
    <property type="protein sequence ID" value="TVZ07514.1"/>
    <property type="molecule type" value="Genomic_DNA"/>
</dbReference>
<comment type="caution">
    <text evidence="1">The sequence shown here is derived from an EMBL/GenBank/DDBJ whole genome shotgun (WGS) entry which is preliminary data.</text>
</comment>
<reference evidence="1 2" key="1">
    <citation type="submission" date="2018-11" db="EMBL/GenBank/DDBJ databases">
        <title>Trebonia kvetii gen.nov., sp.nov., a novel acidophilic actinobacterium, and proposal of the new actinobacterial family Treboniaceae fam. nov.</title>
        <authorList>
            <person name="Rapoport D."/>
            <person name="Sagova-Mareckova M."/>
            <person name="Sedlacek I."/>
            <person name="Provaznik J."/>
            <person name="Kralova S."/>
            <person name="Pavlinic D."/>
            <person name="Benes V."/>
            <person name="Kopecky J."/>
        </authorList>
    </citation>
    <scope>NUCLEOTIDE SEQUENCE [LARGE SCALE GENOMIC DNA]</scope>
    <source>
        <strain evidence="1 2">15Tr583</strain>
    </source>
</reference>
<sequence length="43" mass="4795">MAHSRLTPSNAEDLLFDGVLWMARAQEEHDGVSTRRSRARVAG</sequence>
<gene>
    <name evidence="1" type="ORF">EAS64_07680</name>
</gene>
<protein>
    <submittedName>
        <fullName evidence="1">Uncharacterized protein</fullName>
    </submittedName>
</protein>
<dbReference type="Proteomes" id="UP000460272">
    <property type="component" value="Unassembled WGS sequence"/>
</dbReference>
<evidence type="ECO:0000313" key="2">
    <source>
        <dbReference type="Proteomes" id="UP000460272"/>
    </source>
</evidence>
<proteinExistence type="predicted"/>
<name>A0A6P2C7Y8_9ACTN</name>
<dbReference type="AlphaFoldDB" id="A0A6P2C7Y8"/>
<keyword evidence="2" id="KW-1185">Reference proteome</keyword>
<evidence type="ECO:0000313" key="1">
    <source>
        <dbReference type="EMBL" id="TVZ07514.1"/>
    </source>
</evidence>